<dbReference type="Proteomes" id="UP000629468">
    <property type="component" value="Unassembled WGS sequence"/>
</dbReference>
<feature type="transmembrane region" description="Helical" evidence="5">
    <location>
        <begin position="218"/>
        <end position="242"/>
    </location>
</feature>
<dbReference type="Gene3D" id="1.20.1280.290">
    <property type="match status" value="2"/>
</dbReference>
<dbReference type="GO" id="GO:0016020">
    <property type="term" value="C:membrane"/>
    <property type="evidence" value="ECO:0007669"/>
    <property type="project" value="UniProtKB-SubCell"/>
</dbReference>
<evidence type="ECO:0008006" key="8">
    <source>
        <dbReference type="Google" id="ProtNLM"/>
    </source>
</evidence>
<dbReference type="SMART" id="SM00679">
    <property type="entry name" value="CTNS"/>
    <property type="match status" value="2"/>
</dbReference>
<reference evidence="6 7" key="1">
    <citation type="journal article" name="Sci. Rep.">
        <title>Telomere-to-telomere assembled and centromere annotated genomes of the two main subspecies of the button mushroom Agaricus bisporus reveal especially polymorphic chromosome ends.</title>
        <authorList>
            <person name="Sonnenberg A.S.M."/>
            <person name="Sedaghat-Telgerd N."/>
            <person name="Lavrijssen B."/>
            <person name="Ohm R.A."/>
            <person name="Hendrickx P.M."/>
            <person name="Scholtmeijer K."/>
            <person name="Baars J.J.P."/>
            <person name="van Peer A."/>
        </authorList>
    </citation>
    <scope>NUCLEOTIDE SEQUENCE [LARGE SCALE GENOMIC DNA]</scope>
    <source>
        <strain evidence="6 7">H119_p4</strain>
    </source>
</reference>
<evidence type="ECO:0000256" key="5">
    <source>
        <dbReference type="SAM" id="Phobius"/>
    </source>
</evidence>
<protein>
    <recommendedName>
        <fullName evidence="8">PQ loop repeat protein</fullName>
    </recommendedName>
</protein>
<comment type="subcellular location">
    <subcellularLocation>
        <location evidence="1">Membrane</location>
        <topology evidence="1">Multi-pass membrane protein</topology>
    </subcellularLocation>
</comment>
<comment type="caution">
    <text evidence="6">The sequence shown here is derived from an EMBL/GenBank/DDBJ whole genome shotgun (WGS) entry which is preliminary data.</text>
</comment>
<sequence>MDVAGCNTSHDWLTNLITGIVITGLFISYAPQHYRIIASRSSEGLSPLFLLLGSTSSAAGMWNMITLQWSVARCCHVVSWGRCVEMTAGVFQVSVQWFCFTLIFVLYMKFYPEHRKYVQLDLEASDDARTSLMRIKTPVKSSEWRTSLLCAWVTLGHFIFSGVTTLYLMLTAVPTPAPEVPLPAPVQSWATFLGVTSAILAAIQYAPQLVHTYKHKVVGALSIPMMCMQSPGAVLMILGIALRPGTNWTSWFTFLVAGVMQATLLVMCIAWKFRQRRLGIDDFGNPVVSPSMAEPADSGGIVVEVSSDAVVEDERTPLVRK</sequence>
<organism evidence="6 7">
    <name type="scientific">Agaricus bisporus var. burnettii</name>
    <dbReference type="NCBI Taxonomy" id="192524"/>
    <lineage>
        <taxon>Eukaryota</taxon>
        <taxon>Fungi</taxon>
        <taxon>Dikarya</taxon>
        <taxon>Basidiomycota</taxon>
        <taxon>Agaricomycotina</taxon>
        <taxon>Agaricomycetes</taxon>
        <taxon>Agaricomycetidae</taxon>
        <taxon>Agaricales</taxon>
        <taxon>Agaricineae</taxon>
        <taxon>Agaricaceae</taxon>
        <taxon>Agaricus</taxon>
    </lineage>
</organism>
<name>A0A8H7C424_AGABI</name>
<accession>A0A8H7C424</accession>
<keyword evidence="3 5" id="KW-1133">Transmembrane helix</keyword>
<evidence type="ECO:0000256" key="4">
    <source>
        <dbReference type="ARBA" id="ARBA00023136"/>
    </source>
</evidence>
<evidence type="ECO:0000313" key="7">
    <source>
        <dbReference type="Proteomes" id="UP000629468"/>
    </source>
</evidence>
<dbReference type="PANTHER" id="PTHR16201:SF11">
    <property type="entry name" value="PQ-LOOP REPEAT-CONTAINING PROTEIN"/>
    <property type="match status" value="1"/>
</dbReference>
<keyword evidence="2 5" id="KW-0812">Transmembrane</keyword>
<feature type="transmembrane region" description="Helical" evidence="5">
    <location>
        <begin position="89"/>
        <end position="107"/>
    </location>
</feature>
<feature type="transmembrane region" description="Helical" evidence="5">
    <location>
        <begin position="49"/>
        <end position="69"/>
    </location>
</feature>
<feature type="transmembrane region" description="Helical" evidence="5">
    <location>
        <begin position="148"/>
        <end position="169"/>
    </location>
</feature>
<dbReference type="Pfam" id="PF04193">
    <property type="entry name" value="PQ-loop"/>
    <property type="match status" value="2"/>
</dbReference>
<proteinExistence type="predicted"/>
<keyword evidence="4 5" id="KW-0472">Membrane</keyword>
<dbReference type="InterPro" id="IPR006603">
    <property type="entry name" value="PQ-loop_rpt"/>
</dbReference>
<evidence type="ECO:0000256" key="2">
    <source>
        <dbReference type="ARBA" id="ARBA00022692"/>
    </source>
</evidence>
<feature type="transmembrane region" description="Helical" evidence="5">
    <location>
        <begin position="12"/>
        <end position="29"/>
    </location>
</feature>
<dbReference type="InterPro" id="IPR051415">
    <property type="entry name" value="LAAT-1"/>
</dbReference>
<dbReference type="AlphaFoldDB" id="A0A8H7C424"/>
<evidence type="ECO:0000256" key="1">
    <source>
        <dbReference type="ARBA" id="ARBA00004141"/>
    </source>
</evidence>
<evidence type="ECO:0000313" key="6">
    <source>
        <dbReference type="EMBL" id="KAF7762299.1"/>
    </source>
</evidence>
<gene>
    <name evidence="6" type="ORF">Agabi119p4_8892</name>
</gene>
<dbReference type="PANTHER" id="PTHR16201">
    <property type="entry name" value="SEVEN TRANSMEMBRANE PROTEIN 1-RELATED"/>
    <property type="match status" value="1"/>
</dbReference>
<feature type="transmembrane region" description="Helical" evidence="5">
    <location>
        <begin position="189"/>
        <end position="206"/>
    </location>
</feature>
<dbReference type="EMBL" id="JABXXO010000012">
    <property type="protein sequence ID" value="KAF7762299.1"/>
    <property type="molecule type" value="Genomic_DNA"/>
</dbReference>
<evidence type="ECO:0000256" key="3">
    <source>
        <dbReference type="ARBA" id="ARBA00022989"/>
    </source>
</evidence>
<feature type="transmembrane region" description="Helical" evidence="5">
    <location>
        <begin position="248"/>
        <end position="271"/>
    </location>
</feature>